<feature type="compositionally biased region" description="Basic and acidic residues" evidence="6">
    <location>
        <begin position="475"/>
        <end position="484"/>
    </location>
</feature>
<dbReference type="InterPro" id="IPR022830">
    <property type="entry name" value="Indigdn_synthA-like"/>
</dbReference>
<dbReference type="EMBL" id="CAJVRL010000119">
    <property type="protein sequence ID" value="CAG8961884.1"/>
    <property type="molecule type" value="Genomic_DNA"/>
</dbReference>
<keyword evidence="2" id="KW-0378">Hydrolase</keyword>
<dbReference type="OrthoDB" id="198885at2759"/>
<dbReference type="GO" id="GO:0016798">
    <property type="term" value="F:hydrolase activity, acting on glycosyl bonds"/>
    <property type="evidence" value="ECO:0007669"/>
    <property type="project" value="UniProtKB-KW"/>
</dbReference>
<evidence type="ECO:0000256" key="1">
    <source>
        <dbReference type="ARBA" id="ARBA00022723"/>
    </source>
</evidence>
<keyword evidence="3" id="KW-0464">Manganese</keyword>
<proteinExistence type="inferred from homology"/>
<evidence type="ECO:0000256" key="2">
    <source>
        <dbReference type="ARBA" id="ARBA00022801"/>
    </source>
</evidence>
<dbReference type="HAMAP" id="MF_01876">
    <property type="entry name" value="PsiMP_glycosidase"/>
    <property type="match status" value="1"/>
</dbReference>
<organism evidence="7 8">
    <name type="scientific">Hymenoscyphus fraxineus</name>
    <dbReference type="NCBI Taxonomy" id="746836"/>
    <lineage>
        <taxon>Eukaryota</taxon>
        <taxon>Fungi</taxon>
        <taxon>Dikarya</taxon>
        <taxon>Ascomycota</taxon>
        <taxon>Pezizomycotina</taxon>
        <taxon>Leotiomycetes</taxon>
        <taxon>Helotiales</taxon>
        <taxon>Helotiaceae</taxon>
        <taxon>Hymenoscyphus</taxon>
    </lineage>
</organism>
<protein>
    <recommendedName>
        <fullName evidence="9">Carbohydrate kinase PfkB domain-containing protein</fullName>
    </recommendedName>
</protein>
<dbReference type="Gene3D" id="3.40.1790.10">
    <property type="entry name" value="Indigoidine synthase domain"/>
    <property type="match status" value="1"/>
</dbReference>
<dbReference type="GO" id="GO:0046872">
    <property type="term" value="F:metal ion binding"/>
    <property type="evidence" value="ECO:0007669"/>
    <property type="project" value="UniProtKB-KW"/>
</dbReference>
<keyword evidence="8" id="KW-1185">Reference proteome</keyword>
<evidence type="ECO:0000313" key="8">
    <source>
        <dbReference type="Proteomes" id="UP000696280"/>
    </source>
</evidence>
<dbReference type="Gene3D" id="3.40.1190.20">
    <property type="match status" value="1"/>
</dbReference>
<dbReference type="SUPFAM" id="SSF53613">
    <property type="entry name" value="Ribokinase-like"/>
    <property type="match status" value="1"/>
</dbReference>
<gene>
    <name evidence="7" type="ORF">HYFRA_00013684</name>
</gene>
<dbReference type="AlphaFoldDB" id="A0A9N9LA50"/>
<sequence length="902" mass="97355">MLRSLPRRAVSGRPARAQALAPPMESWRCFPRGVNLDKLTAKCYSSTGTRRALFKQHIQHWRKVRGSFFAPSEEVKQARETNTPIVGLETTIYTHGFPYPDNVQLALDLEQIVRDNGGVPATIGVLDGQIRVGMTTSELKRLASAAGDPETRKVSRRDIPYIVGMGLAGRKLNGGTTVAGTMHICASAGIKVFGTGGLGGVHRDGQNTMDVSADLTELGSTNVAVVSSGCKSFLDLPRTLEYLETQGVMVATFADGRHGEVDIPSFYSRESGIKSPMTVQNAKEAAAMIFASNYTTRSGLLFANPIPEKHSIPREEIDAAMNQAVQEAADQGFHGHLNTPFILARIKELTQGNSIPANRALIESNVRMATKVAVELAKFESNYGVPHDPSKSLQSNAYAPKSKEDSASMSDIHTYPHESESQGPANPEKLTYGLPYDSTKTPQSKAQSTKSKAKSVIKSDIHTLPCKSESGGTAEPERRSSDQREGIIVFGSVALDYSCDHAPQSSSKGAISSQAQAQAQVDESALGGYIPKTSNIATITESIGGVGHNVALAALRVTAQRVPRPWVSLRSFVGDDIAGTAILSGLAAEGLRGTHGHHVLTIRGQRTARYVTLNDTNKDLVLAAADMSIFSNSQDVYPSRPITKTRASWVVVDANWNPVLIQSLLYDLQALKKLQKKKWFGVAYEPVSVPKAGAIFFNATPELKLSSFPQHTVNLATPNQHELAAMHSAAKDNEFLESKQWWKTINALGIPSSGARDRFVQITNAKMTDEGIPLQTIQLLPYIPTILTKLGSEGVLLTTIMQPNDPRLTDPDAAPYILSRNTNGSKTIGGVYMRLFPAAEVVEDVVSVNGVGDTFLGVVIAGLSCGRKLDEELIGYAQKAAVMTLRSVESVSPELEKVDWFA</sequence>
<keyword evidence="5" id="KW-0326">Glycosidase</keyword>
<comment type="caution">
    <text evidence="7">The sequence shown here is derived from an EMBL/GenBank/DDBJ whole genome shotgun (WGS) entry which is preliminary data.</text>
</comment>
<dbReference type="InterPro" id="IPR007342">
    <property type="entry name" value="PsuG"/>
</dbReference>
<keyword evidence="4" id="KW-0456">Lyase</keyword>
<reference evidence="7" key="1">
    <citation type="submission" date="2021-07" db="EMBL/GenBank/DDBJ databases">
        <authorList>
            <person name="Durling M."/>
        </authorList>
    </citation>
    <scope>NUCLEOTIDE SEQUENCE</scope>
</reference>
<dbReference type="InterPro" id="IPR029056">
    <property type="entry name" value="Ribokinase-like"/>
</dbReference>
<evidence type="ECO:0000256" key="5">
    <source>
        <dbReference type="ARBA" id="ARBA00023295"/>
    </source>
</evidence>
<evidence type="ECO:0000256" key="4">
    <source>
        <dbReference type="ARBA" id="ARBA00023239"/>
    </source>
</evidence>
<evidence type="ECO:0008006" key="9">
    <source>
        <dbReference type="Google" id="ProtNLM"/>
    </source>
</evidence>
<dbReference type="PANTHER" id="PTHR42909:SF1">
    <property type="entry name" value="CARBOHYDRATE KINASE PFKB DOMAIN-CONTAINING PROTEIN"/>
    <property type="match status" value="1"/>
</dbReference>
<dbReference type="GO" id="GO:0005737">
    <property type="term" value="C:cytoplasm"/>
    <property type="evidence" value="ECO:0007669"/>
    <property type="project" value="TreeGrafter"/>
</dbReference>
<dbReference type="Pfam" id="PF04227">
    <property type="entry name" value="Indigoidine_A"/>
    <property type="match status" value="1"/>
</dbReference>
<dbReference type="PANTHER" id="PTHR42909">
    <property type="entry name" value="ZGC:136858"/>
    <property type="match status" value="1"/>
</dbReference>
<dbReference type="SUPFAM" id="SSF110581">
    <property type="entry name" value="Indigoidine synthase A-like"/>
    <property type="match status" value="1"/>
</dbReference>
<evidence type="ECO:0000256" key="6">
    <source>
        <dbReference type="SAM" id="MobiDB-lite"/>
    </source>
</evidence>
<evidence type="ECO:0000313" key="7">
    <source>
        <dbReference type="EMBL" id="CAG8961884.1"/>
    </source>
</evidence>
<feature type="region of interest" description="Disordered" evidence="6">
    <location>
        <begin position="383"/>
        <end position="484"/>
    </location>
</feature>
<accession>A0A9N9LA50</accession>
<dbReference type="GO" id="GO:0004730">
    <property type="term" value="F:pseudouridylate synthase activity"/>
    <property type="evidence" value="ECO:0007669"/>
    <property type="project" value="InterPro"/>
</dbReference>
<dbReference type="Proteomes" id="UP000696280">
    <property type="component" value="Unassembled WGS sequence"/>
</dbReference>
<evidence type="ECO:0000256" key="3">
    <source>
        <dbReference type="ARBA" id="ARBA00023211"/>
    </source>
</evidence>
<feature type="compositionally biased region" description="Low complexity" evidence="6">
    <location>
        <begin position="438"/>
        <end position="450"/>
    </location>
</feature>
<name>A0A9N9LA50_9HELO</name>
<keyword evidence="1" id="KW-0479">Metal-binding</keyword>